<dbReference type="Proteomes" id="UP000678499">
    <property type="component" value="Unassembled WGS sequence"/>
</dbReference>
<reference evidence="15" key="1">
    <citation type="submission" date="2020-11" db="EMBL/GenBank/DDBJ databases">
        <authorList>
            <person name="Tran Van P."/>
        </authorList>
    </citation>
    <scope>NUCLEOTIDE SEQUENCE</scope>
</reference>
<evidence type="ECO:0000256" key="7">
    <source>
        <dbReference type="ARBA" id="ARBA00023180"/>
    </source>
</evidence>
<comment type="catalytic activity">
    <reaction evidence="12">
        <text>L-tyrosyl-[glycogenin] + UDP-alpha-D-glucose = alpha-D-glucosyl-L-tyrosyl-[glycogenin] + UDP + H(+)</text>
        <dbReference type="Rhea" id="RHEA:23360"/>
        <dbReference type="Rhea" id="RHEA-COMP:14604"/>
        <dbReference type="Rhea" id="RHEA-COMP:14605"/>
        <dbReference type="ChEBI" id="CHEBI:15378"/>
        <dbReference type="ChEBI" id="CHEBI:46858"/>
        <dbReference type="ChEBI" id="CHEBI:58223"/>
        <dbReference type="ChEBI" id="CHEBI:58885"/>
        <dbReference type="ChEBI" id="CHEBI:140573"/>
        <dbReference type="EC" id="2.4.1.186"/>
    </reaction>
</comment>
<dbReference type="PANTHER" id="PTHR11183">
    <property type="entry name" value="GLYCOGENIN SUBFAMILY MEMBER"/>
    <property type="match status" value="1"/>
</dbReference>
<name>A0A7R9GHW4_9CRUS</name>
<evidence type="ECO:0000256" key="6">
    <source>
        <dbReference type="ARBA" id="ARBA00023056"/>
    </source>
</evidence>
<proteinExistence type="inferred from homology"/>
<dbReference type="GO" id="GO:0005737">
    <property type="term" value="C:cytoplasm"/>
    <property type="evidence" value="ECO:0007669"/>
    <property type="project" value="UniProtKB-SubCell"/>
</dbReference>
<comment type="similarity">
    <text evidence="9">Belongs to the glycosyltransferase 8 family. Glycogenin subfamily.</text>
</comment>
<dbReference type="EC" id="2.4.1.186" evidence="10"/>
<dbReference type="EMBL" id="CAJPEX010003179">
    <property type="protein sequence ID" value="CAG0921946.1"/>
    <property type="molecule type" value="Genomic_DNA"/>
</dbReference>
<evidence type="ECO:0000313" key="15">
    <source>
        <dbReference type="EMBL" id="CAD7281794.1"/>
    </source>
</evidence>
<comment type="subcellular location">
    <subcellularLocation>
        <location evidence="2">Cytoplasm</location>
    </subcellularLocation>
</comment>
<feature type="compositionally biased region" description="Basic residues" evidence="14">
    <location>
        <begin position="464"/>
        <end position="473"/>
    </location>
</feature>
<dbReference type="OrthoDB" id="2014201at2759"/>
<evidence type="ECO:0000256" key="8">
    <source>
        <dbReference type="ARBA" id="ARBA00023211"/>
    </source>
</evidence>
<dbReference type="Gene3D" id="3.90.550.10">
    <property type="entry name" value="Spore Coat Polysaccharide Biosynthesis Protein SpsA, Chain A"/>
    <property type="match status" value="1"/>
</dbReference>
<evidence type="ECO:0000256" key="10">
    <source>
        <dbReference type="ARBA" id="ARBA00038934"/>
    </source>
</evidence>
<gene>
    <name evidence="15" type="ORF">NMOB1V02_LOCUS9430</name>
</gene>
<feature type="region of interest" description="Disordered" evidence="14">
    <location>
        <begin position="447"/>
        <end position="482"/>
    </location>
</feature>
<evidence type="ECO:0000313" key="16">
    <source>
        <dbReference type="Proteomes" id="UP000678499"/>
    </source>
</evidence>
<comment type="function">
    <text evidence="13">Self-glucosylating initiator of glycogen synthesis. It catalyzes the formation of a short alpha (1,4)-glucosyl chain covalently attached via a glucose 1-O-tyrosyl linkage to internal tyrosine residues and these chains act as primers for the elongation reaction catalyzed by glycogen synthase.</text>
</comment>
<evidence type="ECO:0000256" key="3">
    <source>
        <dbReference type="ARBA" id="ARBA00022490"/>
    </source>
</evidence>
<comment type="catalytic activity">
    <reaction evidence="11">
        <text>[1,4-alpha-D-glucosyl](n)-L-tyrosyl-[glycogenin] + UDP-alpha-D-glucose = [1,4-alpha-D-glucosyl](n+1)-L-tyrosyl-[glycogenin] + UDP + H(+)</text>
        <dbReference type="Rhea" id="RHEA:56560"/>
        <dbReference type="Rhea" id="RHEA-COMP:14606"/>
        <dbReference type="Rhea" id="RHEA-COMP:14607"/>
        <dbReference type="ChEBI" id="CHEBI:15378"/>
        <dbReference type="ChEBI" id="CHEBI:58223"/>
        <dbReference type="ChEBI" id="CHEBI:58885"/>
        <dbReference type="ChEBI" id="CHEBI:140574"/>
        <dbReference type="EC" id="2.4.1.186"/>
    </reaction>
</comment>
<evidence type="ECO:0000256" key="4">
    <source>
        <dbReference type="ARBA" id="ARBA00022679"/>
    </source>
</evidence>
<evidence type="ECO:0000256" key="12">
    <source>
        <dbReference type="ARBA" id="ARBA00052293"/>
    </source>
</evidence>
<comment type="cofactor">
    <cofactor evidence="1">
        <name>Mn(2+)</name>
        <dbReference type="ChEBI" id="CHEBI:29035"/>
    </cofactor>
</comment>
<keyword evidence="4" id="KW-0808">Transferase</keyword>
<dbReference type="InterPro" id="IPR002495">
    <property type="entry name" value="Glyco_trans_8"/>
</dbReference>
<evidence type="ECO:0000256" key="5">
    <source>
        <dbReference type="ARBA" id="ARBA00022723"/>
    </source>
</evidence>
<evidence type="ECO:0000256" key="9">
    <source>
        <dbReference type="ARBA" id="ARBA00038162"/>
    </source>
</evidence>
<protein>
    <recommendedName>
        <fullName evidence="10">glycogenin glucosyltransferase</fullName>
        <ecNumber evidence="10">2.4.1.186</ecNumber>
    </recommendedName>
</protein>
<dbReference type="GO" id="GO:0005978">
    <property type="term" value="P:glycogen biosynthetic process"/>
    <property type="evidence" value="ECO:0007669"/>
    <property type="project" value="UniProtKB-KW"/>
</dbReference>
<keyword evidence="7" id="KW-0325">Glycoprotein</keyword>
<dbReference type="InterPro" id="IPR050587">
    <property type="entry name" value="GNT1/Glycosyltrans_8"/>
</dbReference>
<accession>A0A7R9GHW4</accession>
<keyword evidence="3" id="KW-0963">Cytoplasm</keyword>
<dbReference type="Pfam" id="PF01501">
    <property type="entry name" value="Glyco_transf_8"/>
    <property type="match status" value="1"/>
</dbReference>
<evidence type="ECO:0000256" key="2">
    <source>
        <dbReference type="ARBA" id="ARBA00004496"/>
    </source>
</evidence>
<keyword evidence="5" id="KW-0479">Metal-binding</keyword>
<sequence length="939" mass="105302">MSEPPLFSLFPSFPVGRTYSFASLEYKAAGSDCDFVCVQRRRGAVWVDATASPRPDALVILSGGGGGGDVERERERRTYLERASGNLSVKPGFFEVFHLGNYEIHILRSMFLAVTDEAWVTLATNDTYALGALVLGHSLRRFNTKRGLVVMVSPQVSPNMRGILADVYNEVKDVNVLDSNDRSNLALIERPDLGVTFTKLHCWRLTQYSKGVFLDADTMVMQNCDELFEHDELSAAPDCGWPDCFNSGVFVFKPSEETYQSLLNFALTHGSFDGGDQGLLNLFFHDWSRKDIKKHLPFVYNMVATATYSYLPAVKQFGKDVKIVHFLGATKPWMHQYDPVSGKVSVSGEAHQHAHAYLTQWWDLFGAEVLPRMTGDYGLIDNIYFMASLRSILPSWMIYNENAEAAYRETLVASEAAPQHGQSAALFIESFQPDSYVWHEFSKQQEPVFERPPSPVREPEVHHHYEHQHHHHEPPRPPPAMEPEEKFPWGEFRHERFTPDYIIEKRQEHDHHQHHHHHESWHHANDYGIPVPIDSFGYGESLPEPVMDQVVPEQNNEYRHEHNQQTSWNRGNVWDVFPVGGPNLREPIYNPVQPAVKPDTREQFEKSDKRRPMIWHLHPIGGPKVPLEKRISRHFKKSKSRLEAEKKRVAEAQRRRVVEAEAQEVKDVETLKRENLFGLKFTKTRRVSTKVQGSQSDSPYSFSSVLTPCSGMFRGKAVKLVNGSPVVVKASEILDDNISADQKMFILPKARSSRVPVTCFGSHRRDDKDGLQSLRLRPHDDGVAATGASQQCAAGGVKGGLYPMHLEFFLSSLCGCVLLRYLFGCSGTMSADDGCGMSLTSFAYGIASELVRTSGGGVVAGLATAVAGLRLVTADGGAYGGGNGRTQTEQERYQAWEKGSMDYMGTDSFANIQAKLDAAVSAPKPEKLKQSSSTTTEEI</sequence>
<keyword evidence="16" id="KW-1185">Reference proteome</keyword>
<organism evidence="15">
    <name type="scientific">Notodromas monacha</name>
    <dbReference type="NCBI Taxonomy" id="399045"/>
    <lineage>
        <taxon>Eukaryota</taxon>
        <taxon>Metazoa</taxon>
        <taxon>Ecdysozoa</taxon>
        <taxon>Arthropoda</taxon>
        <taxon>Crustacea</taxon>
        <taxon>Oligostraca</taxon>
        <taxon>Ostracoda</taxon>
        <taxon>Podocopa</taxon>
        <taxon>Podocopida</taxon>
        <taxon>Cypridocopina</taxon>
        <taxon>Cypridoidea</taxon>
        <taxon>Cyprididae</taxon>
        <taxon>Notodromas</taxon>
    </lineage>
</organism>
<evidence type="ECO:0000256" key="13">
    <source>
        <dbReference type="ARBA" id="ARBA00057883"/>
    </source>
</evidence>
<evidence type="ECO:0000256" key="14">
    <source>
        <dbReference type="SAM" id="MobiDB-lite"/>
    </source>
</evidence>
<dbReference type="EMBL" id="OA885216">
    <property type="protein sequence ID" value="CAD7281794.1"/>
    <property type="molecule type" value="Genomic_DNA"/>
</dbReference>
<dbReference type="AlphaFoldDB" id="A0A7R9GHW4"/>
<dbReference type="FunFam" id="3.90.550.10:FF:000092">
    <property type="entry name" value="Glycogenin 2"/>
    <property type="match status" value="1"/>
</dbReference>
<dbReference type="CDD" id="cd02537">
    <property type="entry name" value="GT8_Glycogenin"/>
    <property type="match status" value="1"/>
</dbReference>
<keyword evidence="8" id="KW-0464">Manganese</keyword>
<dbReference type="SUPFAM" id="SSF53448">
    <property type="entry name" value="Nucleotide-diphospho-sugar transferases"/>
    <property type="match status" value="1"/>
</dbReference>
<evidence type="ECO:0000256" key="1">
    <source>
        <dbReference type="ARBA" id="ARBA00001936"/>
    </source>
</evidence>
<keyword evidence="6" id="KW-0320">Glycogen biosynthesis</keyword>
<dbReference type="GO" id="GO:0008466">
    <property type="term" value="F:glycogenin glucosyltransferase activity"/>
    <property type="evidence" value="ECO:0007669"/>
    <property type="project" value="UniProtKB-EC"/>
</dbReference>
<dbReference type="InterPro" id="IPR029044">
    <property type="entry name" value="Nucleotide-diphossugar_trans"/>
</dbReference>
<dbReference type="GO" id="GO:0046872">
    <property type="term" value="F:metal ion binding"/>
    <property type="evidence" value="ECO:0007669"/>
    <property type="project" value="UniProtKB-KW"/>
</dbReference>
<evidence type="ECO:0000256" key="11">
    <source>
        <dbReference type="ARBA" id="ARBA00050886"/>
    </source>
</evidence>